<dbReference type="Gene3D" id="3.60.10.10">
    <property type="entry name" value="Endonuclease/exonuclease/phosphatase"/>
    <property type="match status" value="1"/>
</dbReference>
<dbReference type="PANTHER" id="PTHR35218">
    <property type="entry name" value="RNASE H DOMAIN-CONTAINING PROTEIN"/>
    <property type="match status" value="1"/>
</dbReference>
<organism evidence="1 2">
    <name type="scientific">Solanum pinnatisectum</name>
    <name type="common">tansyleaf nightshade</name>
    <dbReference type="NCBI Taxonomy" id="50273"/>
    <lineage>
        <taxon>Eukaryota</taxon>
        <taxon>Viridiplantae</taxon>
        <taxon>Streptophyta</taxon>
        <taxon>Embryophyta</taxon>
        <taxon>Tracheophyta</taxon>
        <taxon>Spermatophyta</taxon>
        <taxon>Magnoliopsida</taxon>
        <taxon>eudicotyledons</taxon>
        <taxon>Gunneridae</taxon>
        <taxon>Pentapetalae</taxon>
        <taxon>asterids</taxon>
        <taxon>lamiids</taxon>
        <taxon>Solanales</taxon>
        <taxon>Solanaceae</taxon>
        <taxon>Solanoideae</taxon>
        <taxon>Solaneae</taxon>
        <taxon>Solanum</taxon>
    </lineage>
</organism>
<dbReference type="PANTHER" id="PTHR35218:SF8">
    <property type="entry name" value="ENDONUCLEASE_EXONUCLEASE_PHOSPHATASE"/>
    <property type="match status" value="1"/>
</dbReference>
<comment type="caution">
    <text evidence="1">The sequence shown here is derived from an EMBL/GenBank/DDBJ whole genome shotgun (WGS) entry which is preliminary data.</text>
</comment>
<protein>
    <recommendedName>
        <fullName evidence="3">RNase H type-1 domain-containing protein</fullName>
    </recommendedName>
</protein>
<dbReference type="InterPro" id="IPR036691">
    <property type="entry name" value="Endo/exonu/phosph_ase_sf"/>
</dbReference>
<keyword evidence="2" id="KW-1185">Reference proteome</keyword>
<evidence type="ECO:0000313" key="2">
    <source>
        <dbReference type="Proteomes" id="UP001311915"/>
    </source>
</evidence>
<dbReference type="Proteomes" id="UP001311915">
    <property type="component" value="Unassembled WGS sequence"/>
</dbReference>
<proteinExistence type="predicted"/>
<dbReference type="SUPFAM" id="SSF56219">
    <property type="entry name" value="DNase I-like"/>
    <property type="match status" value="1"/>
</dbReference>
<reference evidence="1 2" key="1">
    <citation type="submission" date="2023-10" db="EMBL/GenBank/DDBJ databases">
        <title>Genome-Wide Identification Analysis in wild type Solanum Pinnatisectum Reveals Some Genes Defensing Phytophthora Infestans.</title>
        <authorList>
            <person name="Sun C."/>
        </authorList>
    </citation>
    <scope>NUCLEOTIDE SEQUENCE [LARGE SCALE GENOMIC DNA]</scope>
    <source>
        <strain evidence="1">LQN</strain>
        <tissue evidence="1">Leaf</tissue>
    </source>
</reference>
<gene>
    <name evidence="1" type="ORF">R3W88_026540</name>
</gene>
<accession>A0AAV9LDJ0</accession>
<dbReference type="AlphaFoldDB" id="A0AAV9LDJ0"/>
<evidence type="ECO:0008006" key="3">
    <source>
        <dbReference type="Google" id="ProtNLM"/>
    </source>
</evidence>
<evidence type="ECO:0000313" key="1">
    <source>
        <dbReference type="EMBL" id="KAK4723761.1"/>
    </source>
</evidence>
<sequence length="131" mass="14804">MLVLIETKITEHKSLTEELKFDSQIQAVANGLSGGIMIIWNEDTLKLEDLLITPQGIHVSIKVLPNSPSWFFSTVYASTDFNTRTDIWKELCSLSSTINGEWLITRDFNKVLHAREKLGGSNINHNRASIF</sequence>
<dbReference type="EMBL" id="JAWPEI010000006">
    <property type="protein sequence ID" value="KAK4723761.1"/>
    <property type="molecule type" value="Genomic_DNA"/>
</dbReference>
<name>A0AAV9LDJ0_9SOLN</name>